<dbReference type="PANTHER" id="PTHR21600:SF56">
    <property type="entry name" value="TRNA PSEUDOURIDINE SYNTHASE C"/>
    <property type="match status" value="1"/>
</dbReference>
<name>A0AA42BKL5_9ALTE</name>
<proteinExistence type="predicted"/>
<dbReference type="AlphaFoldDB" id="A0AA42BKL5"/>
<keyword evidence="2" id="KW-0413">Isomerase</keyword>
<feature type="domain" description="Pseudouridine synthase RsuA/RluA-like" evidence="10">
    <location>
        <begin position="21"/>
        <end position="179"/>
    </location>
</feature>
<dbReference type="Pfam" id="PF00849">
    <property type="entry name" value="PseudoU_synth_2"/>
    <property type="match status" value="1"/>
</dbReference>
<dbReference type="SUPFAM" id="SSF55120">
    <property type="entry name" value="Pseudouridine synthase"/>
    <property type="match status" value="1"/>
</dbReference>
<dbReference type="PROSITE" id="PS01129">
    <property type="entry name" value="PSI_RLU"/>
    <property type="match status" value="1"/>
</dbReference>
<evidence type="ECO:0000256" key="2">
    <source>
        <dbReference type="ARBA" id="ARBA00023235"/>
    </source>
</evidence>
<evidence type="ECO:0000313" key="12">
    <source>
        <dbReference type="Proteomes" id="UP001165413"/>
    </source>
</evidence>
<evidence type="ECO:0000256" key="8">
    <source>
        <dbReference type="ARBA" id="ARBA00041975"/>
    </source>
</evidence>
<comment type="caution">
    <text evidence="11">The sequence shown here is derived from an EMBL/GenBank/DDBJ whole genome shotgun (WGS) entry which is preliminary data.</text>
</comment>
<evidence type="ECO:0000256" key="3">
    <source>
        <dbReference type="ARBA" id="ARBA00036607"/>
    </source>
</evidence>
<dbReference type="InterPro" id="IPR020103">
    <property type="entry name" value="PsdUridine_synth_cat_dom_sf"/>
</dbReference>
<reference evidence="11" key="1">
    <citation type="submission" date="2022-07" db="EMBL/GenBank/DDBJ databases">
        <title>Characterization of the Novel Bacterium Alteromonas immobilis LMIT006 and Alteromonas gregis LMIT007.</title>
        <authorList>
            <person name="Lin X."/>
        </authorList>
    </citation>
    <scope>NUCLEOTIDE SEQUENCE</scope>
    <source>
        <strain evidence="11">LMIT007</strain>
    </source>
</reference>
<evidence type="ECO:0000256" key="5">
    <source>
        <dbReference type="ARBA" id="ARBA00038943"/>
    </source>
</evidence>
<evidence type="ECO:0000256" key="1">
    <source>
        <dbReference type="ARBA" id="ARBA00022694"/>
    </source>
</evidence>
<comment type="catalytic activity">
    <reaction evidence="3">
        <text>uridine(65) in tRNA = pseudouridine(65) in tRNA</text>
        <dbReference type="Rhea" id="RHEA:42536"/>
        <dbReference type="Rhea" id="RHEA-COMP:10103"/>
        <dbReference type="Rhea" id="RHEA-COMP:10104"/>
        <dbReference type="ChEBI" id="CHEBI:65314"/>
        <dbReference type="ChEBI" id="CHEBI:65315"/>
        <dbReference type="EC" id="5.4.99.26"/>
    </reaction>
</comment>
<dbReference type="Gene3D" id="3.30.2350.10">
    <property type="entry name" value="Pseudouridine synthase"/>
    <property type="match status" value="1"/>
</dbReference>
<dbReference type="EMBL" id="JANATA010000002">
    <property type="protein sequence ID" value="MCP3427764.1"/>
    <property type="molecule type" value="Genomic_DNA"/>
</dbReference>
<evidence type="ECO:0000256" key="4">
    <source>
        <dbReference type="ARBA" id="ARBA00037670"/>
    </source>
</evidence>
<dbReference type="GO" id="GO:0000455">
    <property type="term" value="P:enzyme-directed rRNA pseudouridine synthesis"/>
    <property type="evidence" value="ECO:0007669"/>
    <property type="project" value="TreeGrafter"/>
</dbReference>
<dbReference type="InterPro" id="IPR050188">
    <property type="entry name" value="RluA_PseudoU_synthase"/>
</dbReference>
<evidence type="ECO:0000256" key="9">
    <source>
        <dbReference type="ARBA" id="ARBA00043049"/>
    </source>
</evidence>
<dbReference type="Proteomes" id="UP001165413">
    <property type="component" value="Unassembled WGS sequence"/>
</dbReference>
<evidence type="ECO:0000256" key="7">
    <source>
        <dbReference type="ARBA" id="ARBA00041803"/>
    </source>
</evidence>
<keyword evidence="1" id="KW-0819">tRNA processing</keyword>
<dbReference type="InterPro" id="IPR006224">
    <property type="entry name" value="PsdUridine_synth_RluA-like_CS"/>
</dbReference>
<dbReference type="GO" id="GO:0160149">
    <property type="term" value="F:tRNA pseudouridine(65) synthase activity"/>
    <property type="evidence" value="ECO:0007669"/>
    <property type="project" value="UniProtKB-EC"/>
</dbReference>
<sequence>MSEEATNTPEILPILYQDEALVVVHKPSGLLVHKSLIDKHETRYAMRIIRDQIGQYVYPVHRLDKPTSGILVFALSSDIARVVSQQIEAKQWHKEYHAWVRGWLKDQHIDYALKEKLDKIADKMADQDKAAQVAQTDASCLRRFEIPKATGRYASTRCSFVKLIPHTGRKHQLRRHLAHVNHPILGDTTHGDGKHNQFYRDEGDLHRLGLAHTRLTMIHPLTNAPLVIECPLSEELQKFSKYLEAFAILEE</sequence>
<dbReference type="InterPro" id="IPR006145">
    <property type="entry name" value="PsdUridine_synth_RsuA/RluA"/>
</dbReference>
<organism evidence="11 12">
    <name type="scientific">Opacimonas viscosa</name>
    <dbReference type="NCBI Taxonomy" id="2961944"/>
    <lineage>
        <taxon>Bacteria</taxon>
        <taxon>Pseudomonadati</taxon>
        <taxon>Pseudomonadota</taxon>
        <taxon>Gammaproteobacteria</taxon>
        <taxon>Alteromonadales</taxon>
        <taxon>Alteromonadaceae</taxon>
        <taxon>Opacimonas</taxon>
    </lineage>
</organism>
<evidence type="ECO:0000313" key="11">
    <source>
        <dbReference type="EMBL" id="MCP3427764.1"/>
    </source>
</evidence>
<evidence type="ECO:0000256" key="6">
    <source>
        <dbReference type="ARBA" id="ARBA00040675"/>
    </source>
</evidence>
<evidence type="ECO:0000259" key="10">
    <source>
        <dbReference type="Pfam" id="PF00849"/>
    </source>
</evidence>
<keyword evidence="12" id="KW-1185">Reference proteome</keyword>
<dbReference type="GO" id="GO:0003723">
    <property type="term" value="F:RNA binding"/>
    <property type="evidence" value="ECO:0007669"/>
    <property type="project" value="InterPro"/>
</dbReference>
<gene>
    <name evidence="11" type="ORF">NLF92_02270</name>
</gene>
<comment type="function">
    <text evidence="4">Responsible for synthesis of pseudouridine from uracil-65 in transfer RNAs.</text>
</comment>
<dbReference type="PANTHER" id="PTHR21600">
    <property type="entry name" value="MITOCHONDRIAL RNA PSEUDOURIDINE SYNTHASE"/>
    <property type="match status" value="1"/>
</dbReference>
<dbReference type="EC" id="5.4.99.26" evidence="5"/>
<protein>
    <recommendedName>
        <fullName evidence="6">tRNA pseudouridine synthase C</fullName>
        <ecNumber evidence="5">5.4.99.26</ecNumber>
    </recommendedName>
    <alternativeName>
        <fullName evidence="8">tRNA pseudouridine(65) synthase</fullName>
    </alternativeName>
    <alternativeName>
        <fullName evidence="9">tRNA pseudouridylate synthase C</fullName>
    </alternativeName>
    <alternativeName>
        <fullName evidence="7">tRNA-uridine isomerase C</fullName>
    </alternativeName>
</protein>
<accession>A0AA42BKL5</accession>
<dbReference type="GO" id="GO:0008033">
    <property type="term" value="P:tRNA processing"/>
    <property type="evidence" value="ECO:0007669"/>
    <property type="project" value="UniProtKB-KW"/>
</dbReference>
<dbReference type="RefSeq" id="WP_254098442.1">
    <property type="nucleotide sequence ID" value="NZ_JANATA010000002.1"/>
</dbReference>